<evidence type="ECO:0000313" key="1">
    <source>
        <dbReference type="EMBL" id="OGG51328.1"/>
    </source>
</evidence>
<accession>A0A1F6CQ81</accession>
<dbReference type="Gene3D" id="1.10.10.60">
    <property type="entry name" value="Homeodomain-like"/>
    <property type="match status" value="1"/>
</dbReference>
<evidence type="ECO:0000313" key="2">
    <source>
        <dbReference type="Proteomes" id="UP000176445"/>
    </source>
</evidence>
<dbReference type="AlphaFoldDB" id="A0A1F6CQ81"/>
<organism evidence="1 2">
    <name type="scientific">Candidatus Kaiserbacteria bacterium RIFCSPHIGHO2_01_FULL_54_36b</name>
    <dbReference type="NCBI Taxonomy" id="1798483"/>
    <lineage>
        <taxon>Bacteria</taxon>
        <taxon>Candidatus Kaiseribacteriota</taxon>
    </lineage>
</organism>
<sequence>MKKDRLQTLFLEQLTKLPIISIAAEKAGVARRTVYNWREDPEFAKQMEAAIEEGEALLNDLGESQLVSLMRDRNWPAISFWLRHRNPKFRDKLEVTARIEKIEELPPEQKEALKKYYALRDIEIKDHEQK</sequence>
<dbReference type="Proteomes" id="UP000176445">
    <property type="component" value="Unassembled WGS sequence"/>
</dbReference>
<reference evidence="1 2" key="1">
    <citation type="journal article" date="2016" name="Nat. Commun.">
        <title>Thousands of microbial genomes shed light on interconnected biogeochemical processes in an aquifer system.</title>
        <authorList>
            <person name="Anantharaman K."/>
            <person name="Brown C.T."/>
            <person name="Hug L.A."/>
            <person name="Sharon I."/>
            <person name="Castelle C.J."/>
            <person name="Probst A.J."/>
            <person name="Thomas B.C."/>
            <person name="Singh A."/>
            <person name="Wilkins M.J."/>
            <person name="Karaoz U."/>
            <person name="Brodie E.L."/>
            <person name="Williams K.H."/>
            <person name="Hubbard S.S."/>
            <person name="Banfield J.F."/>
        </authorList>
    </citation>
    <scope>NUCLEOTIDE SEQUENCE [LARGE SCALE GENOMIC DNA]</scope>
</reference>
<evidence type="ECO:0008006" key="3">
    <source>
        <dbReference type="Google" id="ProtNLM"/>
    </source>
</evidence>
<comment type="caution">
    <text evidence="1">The sequence shown here is derived from an EMBL/GenBank/DDBJ whole genome shotgun (WGS) entry which is preliminary data.</text>
</comment>
<protein>
    <recommendedName>
        <fullName evidence="3">Homeodomain phBC6A51-type domain-containing protein</fullName>
    </recommendedName>
</protein>
<dbReference type="EMBL" id="MFKW01000031">
    <property type="protein sequence ID" value="OGG51328.1"/>
    <property type="molecule type" value="Genomic_DNA"/>
</dbReference>
<proteinExistence type="predicted"/>
<gene>
    <name evidence="1" type="ORF">A2704_01495</name>
</gene>
<name>A0A1F6CQ81_9BACT</name>